<feature type="signal peptide" evidence="11">
    <location>
        <begin position="1"/>
        <end position="15"/>
    </location>
</feature>
<dbReference type="HOGENOM" id="CLU_020161_2_0_1"/>
<keyword evidence="9 10" id="KW-0624">Polysaccharide degradation</keyword>
<dbReference type="KEGG" id="tmn:UCRPA7_6505"/>
<evidence type="ECO:0000256" key="7">
    <source>
        <dbReference type="ARBA" id="ARBA00023277"/>
    </source>
</evidence>
<dbReference type="PANTHER" id="PTHR31490">
    <property type="entry name" value="GLYCOSYL HYDROLASE"/>
    <property type="match status" value="1"/>
</dbReference>
<keyword evidence="5 13" id="KW-0858">Xylan degradation</keyword>
<dbReference type="EMBL" id="KB933247">
    <property type="protein sequence ID" value="EON97926.1"/>
    <property type="molecule type" value="Genomic_DNA"/>
</dbReference>
<feature type="chain" id="PRO_5012677942" description="Beta-xylanase" evidence="11">
    <location>
        <begin position="16"/>
        <end position="325"/>
    </location>
</feature>
<dbReference type="PANTHER" id="PTHR31490:SF76">
    <property type="entry name" value="ENDO-1,4-BETA-XYLANASE C"/>
    <property type="match status" value="1"/>
</dbReference>
<comment type="subcellular location">
    <subcellularLocation>
        <location evidence="2">Secreted</location>
    </subcellularLocation>
</comment>
<proteinExistence type="inferred from homology"/>
<feature type="domain" description="GH10" evidence="12">
    <location>
        <begin position="25"/>
        <end position="323"/>
    </location>
</feature>
<evidence type="ECO:0000256" key="2">
    <source>
        <dbReference type="ARBA" id="ARBA00004613"/>
    </source>
</evidence>
<evidence type="ECO:0000256" key="11">
    <source>
        <dbReference type="SAM" id="SignalP"/>
    </source>
</evidence>
<sequence>MKFSSVLLLAASAVAAPVVEERQSATSIDALIKAKGKLYYGTCTDQGRLTSGKSADVIKADFGQVTPENSMKWDATESSNNNFNFAQADYLVNWAVQNNKTIRGHTLCWHSQLPGWVSNIRDKAQLTSVLERHVTTLMTRYKGKIRAWDVCNEIFNEDGSLRNSVFSQVLGEDFVSIAFKAARAADPDAILYLNDYNLDSASYAKVTTGMVAHVKKWLAAGVPIDGIGSQAHLSGGQAAGFGAALKALAATGVKEVAITELDIQQAPANDYAQVTKACLDVSTCVGITVWGVRDPDSWRASTNPLLFDSNFSPKAAYNAVVQALQ</sequence>
<dbReference type="GeneID" id="19327168"/>
<evidence type="ECO:0000256" key="6">
    <source>
        <dbReference type="ARBA" id="ARBA00022801"/>
    </source>
</evidence>
<evidence type="ECO:0000313" key="13">
    <source>
        <dbReference type="EMBL" id="EON97926.1"/>
    </source>
</evidence>
<comment type="similarity">
    <text evidence="3 10">Belongs to the glycosyl hydrolase 10 (cellulase F) family.</text>
</comment>
<organism evidence="13 14">
    <name type="scientific">Phaeoacremonium minimum (strain UCR-PA7)</name>
    <name type="common">Esca disease fungus</name>
    <name type="synonym">Togninia minima</name>
    <dbReference type="NCBI Taxonomy" id="1286976"/>
    <lineage>
        <taxon>Eukaryota</taxon>
        <taxon>Fungi</taxon>
        <taxon>Dikarya</taxon>
        <taxon>Ascomycota</taxon>
        <taxon>Pezizomycotina</taxon>
        <taxon>Sordariomycetes</taxon>
        <taxon>Sordariomycetidae</taxon>
        <taxon>Togniniales</taxon>
        <taxon>Togniniaceae</taxon>
        <taxon>Phaeoacremonium</taxon>
    </lineage>
</organism>
<evidence type="ECO:0000256" key="10">
    <source>
        <dbReference type="RuleBase" id="RU361174"/>
    </source>
</evidence>
<dbReference type="GO" id="GO:0031176">
    <property type="term" value="F:endo-1,4-beta-xylanase activity"/>
    <property type="evidence" value="ECO:0007669"/>
    <property type="project" value="UniProtKB-EC"/>
</dbReference>
<dbReference type="InterPro" id="IPR044846">
    <property type="entry name" value="GH10"/>
</dbReference>
<evidence type="ECO:0000256" key="1">
    <source>
        <dbReference type="ARBA" id="ARBA00000681"/>
    </source>
</evidence>
<name>R8BF43_PHAM7</name>
<evidence type="ECO:0000256" key="9">
    <source>
        <dbReference type="ARBA" id="ARBA00023326"/>
    </source>
</evidence>
<dbReference type="AlphaFoldDB" id="R8BF43"/>
<keyword evidence="7 10" id="KW-0119">Carbohydrate metabolism</keyword>
<gene>
    <name evidence="13" type="ORF">UCRPA7_6505</name>
</gene>
<dbReference type="PRINTS" id="PR00134">
    <property type="entry name" value="GLHYDRLASE10"/>
</dbReference>
<keyword evidence="6 10" id="KW-0378">Hydrolase</keyword>
<dbReference type="Proteomes" id="UP000014074">
    <property type="component" value="Unassembled WGS sequence"/>
</dbReference>
<dbReference type="Gene3D" id="3.20.20.80">
    <property type="entry name" value="Glycosidases"/>
    <property type="match status" value="1"/>
</dbReference>
<keyword evidence="4" id="KW-0964">Secreted</keyword>
<dbReference type="InterPro" id="IPR017853">
    <property type="entry name" value="GH"/>
</dbReference>
<evidence type="ECO:0000256" key="5">
    <source>
        <dbReference type="ARBA" id="ARBA00022651"/>
    </source>
</evidence>
<comment type="catalytic activity">
    <reaction evidence="1 10">
        <text>Endohydrolysis of (1-&gt;4)-beta-D-xylosidic linkages in xylans.</text>
        <dbReference type="EC" id="3.2.1.8"/>
    </reaction>
</comment>
<evidence type="ECO:0000313" key="14">
    <source>
        <dbReference type="Proteomes" id="UP000014074"/>
    </source>
</evidence>
<protein>
    <recommendedName>
        <fullName evidence="10">Beta-xylanase</fullName>
        <ecNumber evidence="10">3.2.1.8</ecNumber>
    </recommendedName>
</protein>
<keyword evidence="14" id="KW-1185">Reference proteome</keyword>
<dbReference type="SMART" id="SM00633">
    <property type="entry name" value="Glyco_10"/>
    <property type="match status" value="1"/>
</dbReference>
<dbReference type="Pfam" id="PF00331">
    <property type="entry name" value="Glyco_hydro_10"/>
    <property type="match status" value="1"/>
</dbReference>
<dbReference type="GO" id="GO:0045493">
    <property type="term" value="P:xylan catabolic process"/>
    <property type="evidence" value="ECO:0007669"/>
    <property type="project" value="UniProtKB-KW"/>
</dbReference>
<dbReference type="eggNOG" id="ENOG502QSCW">
    <property type="taxonomic scope" value="Eukaryota"/>
</dbReference>
<evidence type="ECO:0000256" key="3">
    <source>
        <dbReference type="ARBA" id="ARBA00007495"/>
    </source>
</evidence>
<evidence type="ECO:0000256" key="8">
    <source>
        <dbReference type="ARBA" id="ARBA00023295"/>
    </source>
</evidence>
<dbReference type="InterPro" id="IPR001000">
    <property type="entry name" value="GH10_dom"/>
</dbReference>
<evidence type="ECO:0000259" key="12">
    <source>
        <dbReference type="PROSITE" id="PS51760"/>
    </source>
</evidence>
<evidence type="ECO:0000256" key="4">
    <source>
        <dbReference type="ARBA" id="ARBA00022525"/>
    </source>
</evidence>
<dbReference type="GO" id="GO:0005576">
    <property type="term" value="C:extracellular region"/>
    <property type="evidence" value="ECO:0007669"/>
    <property type="project" value="UniProtKB-SubCell"/>
</dbReference>
<keyword evidence="8 10" id="KW-0326">Glycosidase</keyword>
<dbReference type="FunFam" id="3.20.20.80:FF:000094">
    <property type="entry name" value="Endo-1,4-beta-xylanase"/>
    <property type="match status" value="1"/>
</dbReference>
<accession>R8BF43</accession>
<keyword evidence="11" id="KW-0732">Signal</keyword>
<dbReference type="PROSITE" id="PS51760">
    <property type="entry name" value="GH10_2"/>
    <property type="match status" value="1"/>
</dbReference>
<reference evidence="14" key="1">
    <citation type="journal article" date="2013" name="Genome Announc.">
        <title>Draft genome sequence of the ascomycete Phaeoacremonium aleophilum strain UCR-PA7, a causal agent of the esca disease complex in grapevines.</title>
        <authorList>
            <person name="Blanco-Ulate B."/>
            <person name="Rolshausen P."/>
            <person name="Cantu D."/>
        </authorList>
    </citation>
    <scope>NUCLEOTIDE SEQUENCE [LARGE SCALE GENOMIC DNA]</scope>
    <source>
        <strain evidence="14">UCR-PA7</strain>
    </source>
</reference>
<dbReference type="OrthoDB" id="3055998at2759"/>
<dbReference type="EC" id="3.2.1.8" evidence="10"/>
<dbReference type="RefSeq" id="XP_007917233.1">
    <property type="nucleotide sequence ID" value="XM_007919042.1"/>
</dbReference>
<dbReference type="SUPFAM" id="SSF51445">
    <property type="entry name" value="(Trans)glycosidases"/>
    <property type="match status" value="1"/>
</dbReference>